<dbReference type="InterPro" id="IPR018967">
    <property type="entry name" value="FeS-contain_CDGSH-typ"/>
</dbReference>
<reference evidence="7 8" key="1">
    <citation type="submission" date="2020-03" db="EMBL/GenBank/DDBJ databases">
        <title>Draft genome of Streptomyces sp. ventii, isolated from the Axial Seamount in the Pacific Ocean, and resequencing of the two type strains Streptomyces lonarensis strain NCL 716 and Streptomyces bohaiensis strain 11A07.</title>
        <authorList>
            <person name="Loughran R.M."/>
            <person name="Pfannmuller K.M."/>
            <person name="Wasson B.J."/>
            <person name="Deadmond M.C."/>
            <person name="Paddock B.E."/>
            <person name="Koyack M.J."/>
            <person name="Gallegos D.A."/>
            <person name="Mitchell E.A."/>
            <person name="Ushijima B."/>
            <person name="Saw J.H."/>
            <person name="Mcphail K.L."/>
            <person name="Videau P."/>
        </authorList>
    </citation>
    <scope>NUCLEOTIDE SEQUENCE [LARGE SCALE GENOMIC DNA]</scope>
    <source>
        <strain evidence="8">5675061</strain>
    </source>
</reference>
<evidence type="ECO:0000256" key="2">
    <source>
        <dbReference type="ARBA" id="ARBA00022723"/>
    </source>
</evidence>
<evidence type="ECO:0000313" key="8">
    <source>
        <dbReference type="Proteomes" id="UP000746503"/>
    </source>
</evidence>
<evidence type="ECO:0000259" key="6">
    <source>
        <dbReference type="SMART" id="SM00704"/>
    </source>
</evidence>
<feature type="region of interest" description="Disordered" evidence="5">
    <location>
        <begin position="34"/>
        <end position="67"/>
    </location>
</feature>
<keyword evidence="8" id="KW-1185">Reference proteome</keyword>
<accession>A0ABX1AML7</accession>
<dbReference type="Gene3D" id="3.40.5.90">
    <property type="entry name" value="CDGSH iron-sulfur domain, mitoNEET-type"/>
    <property type="match status" value="1"/>
</dbReference>
<comment type="caution">
    <text evidence="7">The sequence shown here is derived from an EMBL/GenBank/DDBJ whole genome shotgun (WGS) entry which is preliminary data.</text>
</comment>
<evidence type="ECO:0000256" key="1">
    <source>
        <dbReference type="ARBA" id="ARBA00022714"/>
    </source>
</evidence>
<dbReference type="InterPro" id="IPR042216">
    <property type="entry name" value="MitoNEET_CISD"/>
</dbReference>
<keyword evidence="1" id="KW-0001">2Fe-2S</keyword>
<organism evidence="7 8">
    <name type="scientific">Streptomyces spiramenti</name>
    <dbReference type="NCBI Taxonomy" id="2720606"/>
    <lineage>
        <taxon>Bacteria</taxon>
        <taxon>Bacillati</taxon>
        <taxon>Actinomycetota</taxon>
        <taxon>Actinomycetes</taxon>
        <taxon>Kitasatosporales</taxon>
        <taxon>Streptomycetaceae</taxon>
        <taxon>Streptomyces</taxon>
    </lineage>
</organism>
<name>A0ABX1AML7_9ACTN</name>
<dbReference type="Proteomes" id="UP000746503">
    <property type="component" value="Unassembled WGS sequence"/>
</dbReference>
<evidence type="ECO:0000313" key="7">
    <source>
        <dbReference type="EMBL" id="NJP65607.1"/>
    </source>
</evidence>
<feature type="compositionally biased region" description="Basic and acidic residues" evidence="5">
    <location>
        <begin position="51"/>
        <end position="67"/>
    </location>
</feature>
<sequence>MLVEGPVEVVADDGTVSKSDRFVVALCTCRRSRTQPWCDTSHRRRRRDRAQHHEHEPAPRDEREGPR</sequence>
<gene>
    <name evidence="7" type="ORF">HCJ92_04710</name>
</gene>
<evidence type="ECO:0000256" key="4">
    <source>
        <dbReference type="ARBA" id="ARBA00023014"/>
    </source>
</evidence>
<keyword evidence="2" id="KW-0479">Metal-binding</keyword>
<protein>
    <submittedName>
        <fullName evidence="7">CDGSH iron-sulfur domain-containing protein</fullName>
    </submittedName>
</protein>
<feature type="domain" description="Iron-binding zinc finger CDGSH type" evidence="6">
    <location>
        <begin position="4"/>
        <end position="48"/>
    </location>
</feature>
<keyword evidence="4" id="KW-0411">Iron-sulfur</keyword>
<evidence type="ECO:0000256" key="3">
    <source>
        <dbReference type="ARBA" id="ARBA00023004"/>
    </source>
</evidence>
<dbReference type="Pfam" id="PF09360">
    <property type="entry name" value="zf-CDGSH"/>
    <property type="match status" value="1"/>
</dbReference>
<dbReference type="SMART" id="SM00704">
    <property type="entry name" value="ZnF_CDGSH"/>
    <property type="match status" value="1"/>
</dbReference>
<dbReference type="RefSeq" id="WP_167932162.1">
    <property type="nucleotide sequence ID" value="NZ_JAAVJB010000020.1"/>
</dbReference>
<dbReference type="EMBL" id="JAAVJB010000020">
    <property type="protein sequence ID" value="NJP65607.1"/>
    <property type="molecule type" value="Genomic_DNA"/>
</dbReference>
<evidence type="ECO:0000256" key="5">
    <source>
        <dbReference type="SAM" id="MobiDB-lite"/>
    </source>
</evidence>
<proteinExistence type="predicted"/>
<keyword evidence="3" id="KW-0408">Iron</keyword>